<dbReference type="Proteomes" id="UP000187261">
    <property type="component" value="Unassembled WGS sequence"/>
</dbReference>
<dbReference type="OrthoDB" id="1269202at2"/>
<evidence type="ECO:0008006" key="3">
    <source>
        <dbReference type="Google" id="ProtNLM"/>
    </source>
</evidence>
<evidence type="ECO:0000313" key="2">
    <source>
        <dbReference type="Proteomes" id="UP000187261"/>
    </source>
</evidence>
<accession>A0A1U7PYF0</accession>
<dbReference type="RefSeq" id="WP_076783001.1">
    <property type="nucleotide sequence ID" value="NZ_FTPU01000013.1"/>
</dbReference>
<reference evidence="2" key="1">
    <citation type="submission" date="2016-10" db="EMBL/GenBank/DDBJ databases">
        <authorList>
            <person name="Varghese N."/>
            <person name="Submissions S."/>
        </authorList>
    </citation>
    <scope>NUCLEOTIDE SEQUENCE [LARGE SCALE GENOMIC DNA]</scope>
    <source>
        <strain evidence="2">DSM 19482</strain>
    </source>
</reference>
<proteinExistence type="predicted"/>
<dbReference type="EMBL" id="FTPU01000013">
    <property type="protein sequence ID" value="SIT96798.1"/>
    <property type="molecule type" value="Genomic_DNA"/>
</dbReference>
<evidence type="ECO:0000313" key="1">
    <source>
        <dbReference type="EMBL" id="SIT96798.1"/>
    </source>
</evidence>
<protein>
    <recommendedName>
        <fullName evidence="3">Initiator Replication protein</fullName>
    </recommendedName>
</protein>
<organism evidence="1 2">
    <name type="scientific">Epilithonimonas bovis DSM 19482</name>
    <dbReference type="NCBI Taxonomy" id="1121284"/>
    <lineage>
        <taxon>Bacteria</taxon>
        <taxon>Pseudomonadati</taxon>
        <taxon>Bacteroidota</taxon>
        <taxon>Flavobacteriia</taxon>
        <taxon>Flavobacteriales</taxon>
        <taxon>Weeksellaceae</taxon>
        <taxon>Chryseobacterium group</taxon>
        <taxon>Epilithonimonas</taxon>
    </lineage>
</organism>
<sequence length="359" mass="41882">MGQDKVIRKIFENSNQHDLIRLGNKFVDDFLFEDNQIADIPINALRVIFNIVSLLASDQFRPQDHPKQLSLFDQEFETDNNVFAAMKIKNTKISPSGSTKQVIDAYEFLTKFKMGWYKSTNCQGKEIKTYGGLISTPSYDQRGYTTFLISSYWLKKLMIIPEYNIVLYNLVYNIKNNKHVLFAIWLKKIPNAGTLLKLSTFNKKFGLNYKNTKDFCTKFLNPARVNLDKYNDLSFNYKQESGSIIIIPYYTKTIEDQEISIHTKENLEIKYRLNYLQKRYGLSTNDFSNFAYHYKKMPTTRKLIENAYKEFISRTRSQNVKSTEYQGSGFLKQIQSIIIEFYGASKAAQSIPNGYPKIM</sequence>
<dbReference type="STRING" id="1121284.SAMN05660493_01493"/>
<name>A0A1U7PYF0_9FLAO</name>
<keyword evidence="2" id="KW-1185">Reference proteome</keyword>
<dbReference type="AlphaFoldDB" id="A0A1U7PYF0"/>
<gene>
    <name evidence="1" type="ORF">SAMN05660493_01493</name>
</gene>